<dbReference type="GO" id="GO:0030424">
    <property type="term" value="C:axon"/>
    <property type="evidence" value="ECO:0007669"/>
    <property type="project" value="TreeGrafter"/>
</dbReference>
<dbReference type="Proteomes" id="UP000050794">
    <property type="component" value="Unassembled WGS sequence"/>
</dbReference>
<proteinExistence type="inferred from homology"/>
<evidence type="ECO:0000313" key="5">
    <source>
        <dbReference type="Proteomes" id="UP000050794"/>
    </source>
</evidence>
<dbReference type="WBParaSite" id="TCNE_0001850201-mRNA-1">
    <property type="protein sequence ID" value="TCNE_0001850201-mRNA-1"/>
    <property type="gene ID" value="TCNE_0001850201"/>
</dbReference>
<dbReference type="PANTHER" id="PTHR12394">
    <property type="entry name" value="ZYGIN"/>
    <property type="match status" value="1"/>
</dbReference>
<dbReference type="Pfam" id="PF07763">
    <property type="entry name" value="FEZ"/>
    <property type="match status" value="1"/>
</dbReference>
<reference evidence="6" key="1">
    <citation type="submission" date="2016-06" db="UniProtKB">
        <authorList>
            <consortium name="WormBaseParasite"/>
        </authorList>
    </citation>
    <scope>IDENTIFICATION</scope>
</reference>
<evidence type="ECO:0000313" key="4">
    <source>
        <dbReference type="EMBL" id="VDM49819.1"/>
    </source>
</evidence>
<evidence type="ECO:0000313" key="6">
    <source>
        <dbReference type="WBParaSite" id="TCNE_0001850201-mRNA-1"/>
    </source>
</evidence>
<keyword evidence="3" id="KW-0175">Coiled coil</keyword>
<keyword evidence="2" id="KW-0597">Phosphoprotein</keyword>
<organism evidence="5 6">
    <name type="scientific">Toxocara canis</name>
    <name type="common">Canine roundworm</name>
    <dbReference type="NCBI Taxonomy" id="6265"/>
    <lineage>
        <taxon>Eukaryota</taxon>
        <taxon>Metazoa</taxon>
        <taxon>Ecdysozoa</taxon>
        <taxon>Nematoda</taxon>
        <taxon>Chromadorea</taxon>
        <taxon>Rhabditida</taxon>
        <taxon>Spirurina</taxon>
        <taxon>Ascaridomorpha</taxon>
        <taxon>Ascaridoidea</taxon>
        <taxon>Toxocaridae</taxon>
        <taxon>Toxocara</taxon>
    </lineage>
</organism>
<dbReference type="AlphaFoldDB" id="A0A183VCM8"/>
<keyword evidence="5" id="KW-1185">Reference proteome</keyword>
<sequence>MLCIFRTSDNENNVDDDNFDSENLSGSLEDLVGTFDQKISHCFRDLAEDTEQMAPVQVRTQDEIMSESHWRSQAAKRLIAVIHVQCGELQDPCPVW</sequence>
<gene>
    <name evidence="4" type="ORF">TCNE_LOCUS18498</name>
</gene>
<evidence type="ECO:0000256" key="2">
    <source>
        <dbReference type="ARBA" id="ARBA00022553"/>
    </source>
</evidence>
<dbReference type="EMBL" id="UYWY01025594">
    <property type="protein sequence ID" value="VDM49819.1"/>
    <property type="molecule type" value="Genomic_DNA"/>
</dbReference>
<protein>
    <submittedName>
        <fullName evidence="6">t-SNARE coiled-coil homology domain-containing protein</fullName>
    </submittedName>
</protein>
<dbReference type="GO" id="GO:0005737">
    <property type="term" value="C:cytoplasm"/>
    <property type="evidence" value="ECO:0007669"/>
    <property type="project" value="TreeGrafter"/>
</dbReference>
<accession>A0A183VCM8</accession>
<dbReference type="InterPro" id="IPR011680">
    <property type="entry name" value="FEZ"/>
</dbReference>
<name>A0A183VCM8_TOXCA</name>
<reference evidence="4 5" key="2">
    <citation type="submission" date="2018-11" db="EMBL/GenBank/DDBJ databases">
        <authorList>
            <consortium name="Pathogen Informatics"/>
        </authorList>
    </citation>
    <scope>NUCLEOTIDE SEQUENCE [LARGE SCALE GENOMIC DNA]</scope>
</reference>
<evidence type="ECO:0000256" key="1">
    <source>
        <dbReference type="ARBA" id="ARBA00006788"/>
    </source>
</evidence>
<comment type="similarity">
    <text evidence="1">Belongs to the zygin family.</text>
</comment>
<evidence type="ECO:0000256" key="3">
    <source>
        <dbReference type="ARBA" id="ARBA00023054"/>
    </source>
</evidence>
<dbReference type="PANTHER" id="PTHR12394:SF12">
    <property type="entry name" value="LD08195P"/>
    <property type="match status" value="1"/>
</dbReference>